<feature type="region of interest" description="Disordered" evidence="1">
    <location>
        <begin position="309"/>
        <end position="329"/>
    </location>
</feature>
<sequence>MPAETDQAQAIDRATALAREIGPEVGAILLTHYADAETLDTLRPGGLALGTVAAVNRAVAETMAEYGVEVFVQRADRAAFRRWMQEREDTPENRLAWIARDGLLRGTDARGVLGLPPAPPPRRAALGKPPGPAADRLVRAFETEDDAAFDAQAEVILAEGREDILTLVLRKTASEIGDDAAEDISDAMRAAGEGARLGPSGWAELVALPVALPHGAPPDAGAIGGALLASGLVEAEAEIRFAPGWRSPEALAALSPVAMRRTLLDLLDGREPRDLPRGDTDAMAREGFGLLLGLRIDWDIPVWEAISAAGGLPPEPDEESDAEETPEEARHAALFDSWRAAIFDAHDGCVPLALVPPSEVAEEIAAFLEDAGEETAALDEIREFVAMARGEAPGEVVVCRIEIIGDDLELSLYTEAGRFLDSLTLEAARLPAPAGDMPRLIEAFVPVVRDTPGR</sequence>
<accession>A0AAF1KLA5</accession>
<comment type="caution">
    <text evidence="2">The sequence shown here is derived from an EMBL/GenBank/DDBJ whole genome shotgun (WGS) entry which is preliminary data.</text>
</comment>
<organism evidence="2 3">
    <name type="scientific">Plastoroseomonas arctica</name>
    <dbReference type="NCBI Taxonomy" id="1509237"/>
    <lineage>
        <taxon>Bacteria</taxon>
        <taxon>Pseudomonadati</taxon>
        <taxon>Pseudomonadota</taxon>
        <taxon>Alphaproteobacteria</taxon>
        <taxon>Acetobacterales</taxon>
        <taxon>Acetobacteraceae</taxon>
        <taxon>Plastoroseomonas</taxon>
    </lineage>
</organism>
<dbReference type="AlphaFoldDB" id="A0AAF1KLA5"/>
<keyword evidence="3" id="KW-1185">Reference proteome</keyword>
<gene>
    <name evidence="2" type="ORF">GXW79_05450</name>
</gene>
<proteinExistence type="predicted"/>
<evidence type="ECO:0000313" key="3">
    <source>
        <dbReference type="Proteomes" id="UP001196068"/>
    </source>
</evidence>
<evidence type="ECO:0000313" key="2">
    <source>
        <dbReference type="EMBL" id="MBR0654521.1"/>
    </source>
</evidence>
<dbReference type="Proteomes" id="UP001196068">
    <property type="component" value="Unassembled WGS sequence"/>
</dbReference>
<dbReference type="EMBL" id="JAAEDH010000004">
    <property type="protein sequence ID" value="MBR0654521.1"/>
    <property type="molecule type" value="Genomic_DNA"/>
</dbReference>
<reference evidence="2" key="2">
    <citation type="journal article" date="2021" name="Syst. Appl. Microbiol.">
        <title>Roseomonas hellenica sp. nov., isolated from roots of wild-growing Alkanna tinctoria.</title>
        <authorList>
            <person name="Rat A."/>
            <person name="Naranjo H.D."/>
            <person name="Lebbe L."/>
            <person name="Cnockaert M."/>
            <person name="Krigas N."/>
            <person name="Grigoriadou K."/>
            <person name="Maloupa E."/>
            <person name="Willems A."/>
        </authorList>
    </citation>
    <scope>NUCLEOTIDE SEQUENCE</scope>
    <source>
        <strain evidence="2">LMG 28251</strain>
    </source>
</reference>
<name>A0AAF1KLA5_9PROT</name>
<evidence type="ECO:0000256" key="1">
    <source>
        <dbReference type="SAM" id="MobiDB-lite"/>
    </source>
</evidence>
<dbReference type="RefSeq" id="WP_211873336.1">
    <property type="nucleotide sequence ID" value="NZ_JAAEDH010000004.1"/>
</dbReference>
<feature type="compositionally biased region" description="Acidic residues" evidence="1">
    <location>
        <begin position="315"/>
        <end position="326"/>
    </location>
</feature>
<protein>
    <submittedName>
        <fullName evidence="2">Uncharacterized protein</fullName>
    </submittedName>
</protein>
<reference evidence="2" key="1">
    <citation type="submission" date="2020-01" db="EMBL/GenBank/DDBJ databases">
        <authorList>
            <person name="Rat A."/>
        </authorList>
    </citation>
    <scope>NUCLEOTIDE SEQUENCE</scope>
    <source>
        <strain evidence="2">LMG 28251</strain>
    </source>
</reference>